<proteinExistence type="predicted"/>
<sequence>MAHKSLLRYIFRHGPNSKARTSTPPKSGSHTSANTKISFKEPNAPPKYAAPGDGPESPLAYKSRSESRQSSVLEDIEEESISGNETNSSDVDKASITDILAALDLDIDTFTTRGLITASVDEARMGNYAHLDTINTFLALLESLNGFSETIDVLRVEMEGKKHVCEEKLAMLEGVCRTVAQLQFGAKEDGMNSEEEQ</sequence>
<accession>A0A6A6ZDD3</accession>
<reference evidence="2" key="1">
    <citation type="journal article" date="2020" name="Stud. Mycol.">
        <title>101 Dothideomycetes genomes: a test case for predicting lifestyles and emergence of pathogens.</title>
        <authorList>
            <person name="Haridas S."/>
            <person name="Albert R."/>
            <person name="Binder M."/>
            <person name="Bloem J."/>
            <person name="Labutti K."/>
            <person name="Salamov A."/>
            <person name="Andreopoulos B."/>
            <person name="Baker S."/>
            <person name="Barry K."/>
            <person name="Bills G."/>
            <person name="Bluhm B."/>
            <person name="Cannon C."/>
            <person name="Castanera R."/>
            <person name="Culley D."/>
            <person name="Daum C."/>
            <person name="Ezra D."/>
            <person name="Gonzalez J."/>
            <person name="Henrissat B."/>
            <person name="Kuo A."/>
            <person name="Liang C."/>
            <person name="Lipzen A."/>
            <person name="Lutzoni F."/>
            <person name="Magnuson J."/>
            <person name="Mondo S."/>
            <person name="Nolan M."/>
            <person name="Ohm R."/>
            <person name="Pangilinan J."/>
            <person name="Park H.-J."/>
            <person name="Ramirez L."/>
            <person name="Alfaro M."/>
            <person name="Sun H."/>
            <person name="Tritt A."/>
            <person name="Yoshinaga Y."/>
            <person name="Zwiers L.-H."/>
            <person name="Turgeon B."/>
            <person name="Goodwin S."/>
            <person name="Spatafora J."/>
            <person name="Crous P."/>
            <person name="Grigoriev I."/>
        </authorList>
    </citation>
    <scope>NUCLEOTIDE SEQUENCE</scope>
    <source>
        <strain evidence="2">CBS 113818</strain>
    </source>
</reference>
<evidence type="ECO:0000256" key="1">
    <source>
        <dbReference type="SAM" id="MobiDB-lite"/>
    </source>
</evidence>
<feature type="region of interest" description="Disordered" evidence="1">
    <location>
        <begin position="10"/>
        <end position="89"/>
    </location>
</feature>
<evidence type="ECO:0000313" key="3">
    <source>
        <dbReference type="Proteomes" id="UP000799424"/>
    </source>
</evidence>
<gene>
    <name evidence="2" type="ORF">CC86DRAFT_432453</name>
</gene>
<name>A0A6A6ZDD3_9PLEO</name>
<protein>
    <submittedName>
        <fullName evidence="2">Uncharacterized protein</fullName>
    </submittedName>
</protein>
<dbReference type="OrthoDB" id="3786627at2759"/>
<keyword evidence="3" id="KW-1185">Reference proteome</keyword>
<evidence type="ECO:0000313" key="2">
    <source>
        <dbReference type="EMBL" id="KAF2819006.1"/>
    </source>
</evidence>
<dbReference type="Proteomes" id="UP000799424">
    <property type="component" value="Unassembled WGS sequence"/>
</dbReference>
<dbReference type="EMBL" id="MU006247">
    <property type="protein sequence ID" value="KAF2819006.1"/>
    <property type="molecule type" value="Genomic_DNA"/>
</dbReference>
<feature type="compositionally biased region" description="Polar residues" evidence="1">
    <location>
        <begin position="18"/>
        <end position="37"/>
    </location>
</feature>
<organism evidence="2 3">
    <name type="scientific">Ophiobolus disseminans</name>
    <dbReference type="NCBI Taxonomy" id="1469910"/>
    <lineage>
        <taxon>Eukaryota</taxon>
        <taxon>Fungi</taxon>
        <taxon>Dikarya</taxon>
        <taxon>Ascomycota</taxon>
        <taxon>Pezizomycotina</taxon>
        <taxon>Dothideomycetes</taxon>
        <taxon>Pleosporomycetidae</taxon>
        <taxon>Pleosporales</taxon>
        <taxon>Pleosporineae</taxon>
        <taxon>Phaeosphaeriaceae</taxon>
        <taxon>Ophiobolus</taxon>
    </lineage>
</organism>
<dbReference type="AlphaFoldDB" id="A0A6A6ZDD3"/>